<dbReference type="SUPFAM" id="SSF53756">
    <property type="entry name" value="UDP-Glycosyltransferase/glycogen phosphorylase"/>
    <property type="match status" value="1"/>
</dbReference>
<reference evidence="1 2" key="1">
    <citation type="submission" date="2020-03" db="EMBL/GenBank/DDBJ databases">
        <title>Genomic Encyclopedia of Type Strains, Phase IV (KMG-IV): sequencing the most valuable type-strain genomes for metagenomic binning, comparative biology and taxonomic classification.</title>
        <authorList>
            <person name="Goeker M."/>
        </authorList>
    </citation>
    <scope>NUCLEOTIDE SEQUENCE [LARGE SCALE GENOMIC DNA]</scope>
    <source>
        <strain evidence="1 2">DSM 105096</strain>
    </source>
</reference>
<evidence type="ECO:0000313" key="2">
    <source>
        <dbReference type="Proteomes" id="UP000770785"/>
    </source>
</evidence>
<keyword evidence="2" id="KW-1185">Reference proteome</keyword>
<accession>A0ABX0XA70</accession>
<dbReference type="Proteomes" id="UP000770785">
    <property type="component" value="Unassembled WGS sequence"/>
</dbReference>
<protein>
    <submittedName>
        <fullName evidence="1">Uncharacterized protein</fullName>
    </submittedName>
</protein>
<organism evidence="1 2">
    <name type="scientific">Neolewinella antarctica</name>
    <dbReference type="NCBI Taxonomy" id="442734"/>
    <lineage>
        <taxon>Bacteria</taxon>
        <taxon>Pseudomonadati</taxon>
        <taxon>Bacteroidota</taxon>
        <taxon>Saprospiria</taxon>
        <taxon>Saprospirales</taxon>
        <taxon>Lewinellaceae</taxon>
        <taxon>Neolewinella</taxon>
    </lineage>
</organism>
<name>A0ABX0XA70_9BACT</name>
<comment type="caution">
    <text evidence="1">The sequence shown here is derived from an EMBL/GenBank/DDBJ whole genome shotgun (WGS) entry which is preliminary data.</text>
</comment>
<proteinExistence type="predicted"/>
<evidence type="ECO:0000313" key="1">
    <source>
        <dbReference type="EMBL" id="NJC26156.1"/>
    </source>
</evidence>
<dbReference type="RefSeq" id="WP_168036912.1">
    <property type="nucleotide sequence ID" value="NZ_JAATJH010000002.1"/>
</dbReference>
<gene>
    <name evidence="1" type="ORF">GGR27_001655</name>
</gene>
<dbReference type="EMBL" id="JAATJH010000002">
    <property type="protein sequence ID" value="NJC26156.1"/>
    <property type="molecule type" value="Genomic_DNA"/>
</dbReference>
<sequence>MPTFPLYREVYAFYLQRSAFELRTGAKAAHYRANLLIRVVSAGRSLLGNLIHWRRGRGMQSLGVKGKRWVVAGSRNEENTTAFLLADERYVQVPANVYQTRFPSVAVNWFPRPKMAYLGHYLPFFLRVFREQPSLFRYLIQILVHGTGCLENQRAVLREYRPELIVLSNDHYTFTRALAVAARLEGIPTVYLPHAPIVTDFPPLIFDLSLLEGEDSYRKYTDDGKEVRGEVRLIGSPKYDVFRDRVNQGSEIHRIGIPYGFFEDPAVVVETAKRILSAFPELTVTLRKHPRDERPSPATPPGIHWSDAKAEDALTYLSNQDVILATDTGIHLEAALMNVSSFYGPFLAPGRQLSDGYGFIENGLVEVVPTVEVFLAVVRRQRRDRPSVLHRADFYVKDAGGKLSSDLAFAAIDELATTSVRTKE</sequence>